<evidence type="ECO:0000313" key="1">
    <source>
        <dbReference type="EMBL" id="OTA16491.1"/>
    </source>
</evidence>
<protein>
    <submittedName>
        <fullName evidence="1">Uncharacterized protein</fullName>
    </submittedName>
</protein>
<sequence>MKNDKLPTAKDETCFQIKEPLKTECQFLKVP</sequence>
<dbReference type="EMBL" id="MUBJ01000008">
    <property type="protein sequence ID" value="OTA16491.1"/>
    <property type="molecule type" value="Genomic_DNA"/>
</dbReference>
<proteinExistence type="predicted"/>
<gene>
    <name evidence="1" type="ORF">Xvie_01948</name>
</gene>
<name>A0A1Y2SFZ9_9GAMM</name>
<keyword evidence="2" id="KW-1185">Reference proteome</keyword>
<accession>A0A1Y2SFZ9</accession>
<reference evidence="1 2" key="1">
    <citation type="submission" date="2016-10" db="EMBL/GenBank/DDBJ databases">
        <title>Systematic genetic and metabolomic analysis of Xenorhabdus and Photorhabdus spp., highlights the requirements for a dual symbiotic and pathogenic life style.</title>
        <authorList>
            <person name="Tobias N.J."/>
            <person name="Wolff H."/>
            <person name="Djahanschiri B."/>
            <person name="Pidot S.J."/>
            <person name="Stinear T.P."/>
            <person name="Ebersberger I."/>
            <person name="Bode H.B."/>
        </authorList>
    </citation>
    <scope>NUCLEOTIDE SEQUENCE [LARGE SCALE GENOMIC DNA]</scope>
    <source>
        <strain evidence="1 2">DSM 22392</strain>
    </source>
</reference>
<dbReference type="STRING" id="351656.Xvie_01948"/>
<dbReference type="AlphaFoldDB" id="A0A1Y2SFZ9"/>
<comment type="caution">
    <text evidence="1">The sequence shown here is derived from an EMBL/GenBank/DDBJ whole genome shotgun (WGS) entry which is preliminary data.</text>
</comment>
<dbReference type="Proteomes" id="UP000194350">
    <property type="component" value="Unassembled WGS sequence"/>
</dbReference>
<evidence type="ECO:0000313" key="2">
    <source>
        <dbReference type="Proteomes" id="UP000194350"/>
    </source>
</evidence>
<organism evidence="1 2">
    <name type="scientific">Xenorhabdus vietnamensis</name>
    <dbReference type="NCBI Taxonomy" id="351656"/>
    <lineage>
        <taxon>Bacteria</taxon>
        <taxon>Pseudomonadati</taxon>
        <taxon>Pseudomonadota</taxon>
        <taxon>Gammaproteobacteria</taxon>
        <taxon>Enterobacterales</taxon>
        <taxon>Morganellaceae</taxon>
        <taxon>Xenorhabdus</taxon>
    </lineage>
</organism>